<comment type="caution">
    <text evidence="4">The sequence shown here is derived from an EMBL/GenBank/DDBJ whole genome shotgun (WGS) entry which is preliminary data.</text>
</comment>
<dbReference type="SMART" id="SM00331">
    <property type="entry name" value="PP2C_SIG"/>
    <property type="match status" value="1"/>
</dbReference>
<dbReference type="AlphaFoldDB" id="A0A136PZX2"/>
<dbReference type="SMART" id="SM00065">
    <property type="entry name" value="GAF"/>
    <property type="match status" value="2"/>
</dbReference>
<dbReference type="InterPro" id="IPR052016">
    <property type="entry name" value="Bact_Sigma-Reg"/>
</dbReference>
<name>A0A136PZX2_9ACTN</name>
<proteinExistence type="predicted"/>
<evidence type="ECO:0000313" key="5">
    <source>
        <dbReference type="Proteomes" id="UP000070620"/>
    </source>
</evidence>
<evidence type="ECO:0008006" key="6">
    <source>
        <dbReference type="Google" id="ProtNLM"/>
    </source>
</evidence>
<dbReference type="InterPro" id="IPR001932">
    <property type="entry name" value="PPM-type_phosphatase-like_dom"/>
</dbReference>
<dbReference type="PANTHER" id="PTHR43156:SF2">
    <property type="entry name" value="STAGE II SPORULATION PROTEIN E"/>
    <property type="match status" value="1"/>
</dbReference>
<dbReference type="Gene3D" id="3.30.450.40">
    <property type="match status" value="2"/>
</dbReference>
<evidence type="ECO:0000313" key="4">
    <source>
        <dbReference type="EMBL" id="KXK63746.1"/>
    </source>
</evidence>
<dbReference type="InterPro" id="IPR003018">
    <property type="entry name" value="GAF"/>
</dbReference>
<evidence type="ECO:0000256" key="1">
    <source>
        <dbReference type="ARBA" id="ARBA00022801"/>
    </source>
</evidence>
<dbReference type="Pfam" id="PF01590">
    <property type="entry name" value="GAF"/>
    <property type="match status" value="1"/>
</dbReference>
<feature type="domain" description="PPM-type phosphatase" evidence="3">
    <location>
        <begin position="381"/>
        <end position="598"/>
    </location>
</feature>
<dbReference type="PANTHER" id="PTHR43156">
    <property type="entry name" value="STAGE II SPORULATION PROTEIN E-RELATED"/>
    <property type="match status" value="1"/>
</dbReference>
<dbReference type="GO" id="GO:0016791">
    <property type="term" value="F:phosphatase activity"/>
    <property type="evidence" value="ECO:0007669"/>
    <property type="project" value="TreeGrafter"/>
</dbReference>
<dbReference type="InterPro" id="IPR029016">
    <property type="entry name" value="GAF-like_dom_sf"/>
</dbReference>
<dbReference type="EMBL" id="LRQV01000003">
    <property type="protein sequence ID" value="KXK63746.1"/>
    <property type="molecule type" value="Genomic_DNA"/>
</dbReference>
<evidence type="ECO:0000259" key="3">
    <source>
        <dbReference type="SMART" id="SM00331"/>
    </source>
</evidence>
<dbReference type="SUPFAM" id="SSF55781">
    <property type="entry name" value="GAF domain-like"/>
    <property type="match status" value="2"/>
</dbReference>
<dbReference type="Pfam" id="PF13185">
    <property type="entry name" value="GAF_2"/>
    <property type="match status" value="1"/>
</dbReference>
<feature type="domain" description="GAF" evidence="2">
    <location>
        <begin position="215"/>
        <end position="364"/>
    </location>
</feature>
<dbReference type="SUPFAM" id="SSF81606">
    <property type="entry name" value="PP2C-like"/>
    <property type="match status" value="1"/>
</dbReference>
<dbReference type="Proteomes" id="UP000070620">
    <property type="component" value="Unassembled WGS sequence"/>
</dbReference>
<keyword evidence="1" id="KW-0378">Hydrolase</keyword>
<protein>
    <recommendedName>
        <fullName evidence="6">Serine/threonine protein phosphatase</fullName>
    </recommendedName>
</protein>
<organism evidence="4 5">
    <name type="scientific">Micromonospora rosaria</name>
    <dbReference type="NCBI Taxonomy" id="47874"/>
    <lineage>
        <taxon>Bacteria</taxon>
        <taxon>Bacillati</taxon>
        <taxon>Actinomycetota</taxon>
        <taxon>Actinomycetes</taxon>
        <taxon>Micromonosporales</taxon>
        <taxon>Micromonosporaceae</taxon>
        <taxon>Micromonospora</taxon>
    </lineage>
</organism>
<feature type="domain" description="GAF" evidence="2">
    <location>
        <begin position="28"/>
        <end position="173"/>
    </location>
</feature>
<dbReference type="Gene3D" id="3.60.40.10">
    <property type="entry name" value="PPM-type phosphatase domain"/>
    <property type="match status" value="1"/>
</dbReference>
<reference evidence="4 5" key="1">
    <citation type="submission" date="2016-01" db="EMBL/GenBank/DDBJ databases">
        <title>Whole genome sequence and analysis of Micromonospora rosaria DSM 803, which can produce antibacterial substance rosamicin.</title>
        <authorList>
            <person name="Yang H."/>
            <person name="He X."/>
            <person name="Zhu D."/>
        </authorList>
    </citation>
    <scope>NUCLEOTIDE SEQUENCE [LARGE SCALE GENOMIC DNA]</scope>
    <source>
        <strain evidence="4 5">DSM 803</strain>
    </source>
</reference>
<dbReference type="InterPro" id="IPR036457">
    <property type="entry name" value="PPM-type-like_dom_sf"/>
</dbReference>
<evidence type="ECO:0000259" key="2">
    <source>
        <dbReference type="SMART" id="SM00065"/>
    </source>
</evidence>
<sequence>MRDGEVLLGERDEAARLSAVRATGLGAVPDLDMDRFAAVVARVLAAPVALVALVDDARQVLPGAFGLAPAWQQQREIPLSHSWQRAVLSGDELVVTDARLDPRVRDSPAIGAPGVVAYAGIPLTDGAGQVLGTLCAIDDRPRKWTRDELDLLADLAEVCSVTLRARAAAAVAEEALTSQRQAQAAALELSARVDAALRRSELLLTASQEFTGTVTLPDVIATVKRLIGGEFQAAHVSVALRDGAAGVRVFGLEGLPAVLASRARFPTTDRVPVSTVLHTGRHLAFADRAELVAAYPDLRPVVKAAGWEATLFTPLLGPTGVIGTLNIAWEHPRPLDVEERAVIVSVAGYVTQAVQRARRLTDRVEAAAILQEAMLTPLPTIDGLQVTARYQPAHNLDQVGGDWYDAVVTGTGSLSLVIGDVTGHDLRAAAQMSQLRSMLRGYLVDRHDPPSALLRRLDQANVTLGARSIATALVAHLQHRPGQPVTMSWSNAGHPVPILIHPEGTVHPLTGRDPLLGVTLRTRRTTRKAVLPPGATLLLHTDGLVERRDQSFDEMTARLHEVLTAHATTGLENLVDTVLDTVPPTDHEDDIAILALRTPDPT</sequence>
<accession>A0A136PZX2</accession>
<gene>
    <name evidence="4" type="ORF">AWW66_01920</name>
</gene>
<keyword evidence="5" id="KW-1185">Reference proteome</keyword>
<dbReference type="Pfam" id="PF07228">
    <property type="entry name" value="SpoIIE"/>
    <property type="match status" value="1"/>
</dbReference>